<evidence type="ECO:0000313" key="2">
    <source>
        <dbReference type="EMBL" id="MBC8602852.1"/>
    </source>
</evidence>
<evidence type="ECO:0000313" key="3">
    <source>
        <dbReference type="EMBL" id="RDU48401.1"/>
    </source>
</evidence>
<sequence length="299" mass="33134">MKRRDFIGKGASLFASCCLLQKLPLSAMPVVNESMKKNRNRVGIQLYSVKDDLAKDFTGSLQKLSDIGFSSVETYGFDGNLFLGKRLKEVSSILDGMGMALSGTHTGSAILSADTGAKEWDSWKKCCDELKAAGGKRAIQSWLPATKTTDDLKRLADHYNRVGEVCKKSGIKFGHHNHSAEMKTVEGNVIFDYLIQNTDPSLVFFQFDLGHALEAGADCVAYLKKYPGRFTCWHATDHKINSGSRELGKGDVDFDALFALAKQSGLEELVVEQESGDDRFACCKVDFDFLRKYPWAEIK</sequence>
<dbReference type="InterPro" id="IPR013022">
    <property type="entry name" value="Xyl_isomerase-like_TIM-brl"/>
</dbReference>
<dbReference type="EMBL" id="QREV01000039">
    <property type="protein sequence ID" value="RDU48401.1"/>
    <property type="molecule type" value="Genomic_DNA"/>
</dbReference>
<protein>
    <submittedName>
        <fullName evidence="2">TIM barrel protein</fullName>
    </submittedName>
</protein>
<dbReference type="InterPro" id="IPR036237">
    <property type="entry name" value="Xyl_isomerase-like_sf"/>
</dbReference>
<accession>A0A3D8HC09</accession>
<dbReference type="EMBL" id="JACRTI010000039">
    <property type="protein sequence ID" value="MBC8602852.1"/>
    <property type="molecule type" value="Genomic_DNA"/>
</dbReference>
<dbReference type="Proteomes" id="UP000256321">
    <property type="component" value="Unassembled WGS sequence"/>
</dbReference>
<dbReference type="Pfam" id="PF01261">
    <property type="entry name" value="AP_endonuc_2"/>
    <property type="match status" value="1"/>
</dbReference>
<dbReference type="AlphaFoldDB" id="A0A3D8HC09"/>
<proteinExistence type="predicted"/>
<organism evidence="3 4">
    <name type="scientific">Parabacteroides acidifaciens</name>
    <dbReference type="NCBI Taxonomy" id="2290935"/>
    <lineage>
        <taxon>Bacteria</taxon>
        <taxon>Pseudomonadati</taxon>
        <taxon>Bacteroidota</taxon>
        <taxon>Bacteroidia</taxon>
        <taxon>Bacteroidales</taxon>
        <taxon>Tannerellaceae</taxon>
        <taxon>Parabacteroides</taxon>
    </lineage>
</organism>
<dbReference type="Proteomes" id="UP000629596">
    <property type="component" value="Unassembled WGS sequence"/>
</dbReference>
<evidence type="ECO:0000313" key="4">
    <source>
        <dbReference type="Proteomes" id="UP000256321"/>
    </source>
</evidence>
<name>A0A3D8HC09_9BACT</name>
<feature type="domain" description="Xylose isomerase-like TIM barrel" evidence="1">
    <location>
        <begin position="62"/>
        <end position="273"/>
    </location>
</feature>
<reference evidence="2 5" key="2">
    <citation type="submission" date="2020-08" db="EMBL/GenBank/DDBJ databases">
        <title>Genome public.</title>
        <authorList>
            <person name="Liu C."/>
            <person name="Sun Q."/>
        </authorList>
    </citation>
    <scope>NUCLEOTIDE SEQUENCE [LARGE SCALE GENOMIC DNA]</scope>
    <source>
        <strain evidence="2 5">426_9</strain>
    </source>
</reference>
<dbReference type="InterPro" id="IPR050312">
    <property type="entry name" value="IolE/XylAMocC-like"/>
</dbReference>
<gene>
    <name evidence="3" type="ORF">DWU89_14490</name>
    <name evidence="2" type="ORF">H8784_14125</name>
</gene>
<evidence type="ECO:0000313" key="5">
    <source>
        <dbReference type="Proteomes" id="UP000629596"/>
    </source>
</evidence>
<dbReference type="PANTHER" id="PTHR12110:SF41">
    <property type="entry name" value="INOSOSE DEHYDRATASE"/>
    <property type="match status" value="1"/>
</dbReference>
<keyword evidence="5" id="KW-1185">Reference proteome</keyword>
<dbReference type="PANTHER" id="PTHR12110">
    <property type="entry name" value="HYDROXYPYRUVATE ISOMERASE"/>
    <property type="match status" value="1"/>
</dbReference>
<evidence type="ECO:0000259" key="1">
    <source>
        <dbReference type="Pfam" id="PF01261"/>
    </source>
</evidence>
<reference evidence="3 4" key="1">
    <citation type="submission" date="2018-07" db="EMBL/GenBank/DDBJ databases">
        <title>Parabacteroides acidifaciens nov. sp., isolated from human feces.</title>
        <authorList>
            <person name="Wang Y.J."/>
        </authorList>
    </citation>
    <scope>NUCLEOTIDE SEQUENCE [LARGE SCALE GENOMIC DNA]</scope>
    <source>
        <strain evidence="3 4">426-9</strain>
    </source>
</reference>
<comment type="caution">
    <text evidence="3">The sequence shown here is derived from an EMBL/GenBank/DDBJ whole genome shotgun (WGS) entry which is preliminary data.</text>
</comment>
<dbReference type="RefSeq" id="WP_115500347.1">
    <property type="nucleotide sequence ID" value="NZ_JACRTI010000039.1"/>
</dbReference>
<dbReference type="SUPFAM" id="SSF51658">
    <property type="entry name" value="Xylose isomerase-like"/>
    <property type="match status" value="1"/>
</dbReference>
<dbReference type="Gene3D" id="3.20.20.150">
    <property type="entry name" value="Divalent-metal-dependent TIM barrel enzymes"/>
    <property type="match status" value="1"/>
</dbReference>